<name>A0ABR4UIA3_9FLAO</name>
<sequence>MDEYLKRIYQNSEELDQDTKEKIEKDKKFYEDFINLPYKEILNFWKHIQNETVFSTKHGTKGDEYRNVLTVIDDTEWKREYNFNNFFNDSEEKPERKLRTRNLFYVECSRAKENLVVLMLSKIDDAALENIKKWFGQENIIDLQSFI</sequence>
<keyword evidence="2" id="KW-1185">Reference proteome</keyword>
<dbReference type="SUPFAM" id="SSF52540">
    <property type="entry name" value="P-loop containing nucleoside triphosphate hydrolases"/>
    <property type="match status" value="1"/>
</dbReference>
<dbReference type="Gene3D" id="3.40.50.300">
    <property type="entry name" value="P-loop containing nucleotide triphosphate hydrolases"/>
    <property type="match status" value="1"/>
</dbReference>
<accession>A0ABR4UIA3</accession>
<organism evidence="1 2">
    <name type="scientific">Chryseobacterium vrystaatense</name>
    <dbReference type="NCBI Taxonomy" id="307480"/>
    <lineage>
        <taxon>Bacteria</taxon>
        <taxon>Pseudomonadati</taxon>
        <taxon>Bacteroidota</taxon>
        <taxon>Flavobacteriia</taxon>
        <taxon>Flavobacteriales</taxon>
        <taxon>Weeksellaceae</taxon>
        <taxon>Chryseobacterium group</taxon>
        <taxon>Chryseobacterium</taxon>
    </lineage>
</organism>
<protein>
    <recommendedName>
        <fullName evidence="3">UvrD-like helicase C-terminal domain-containing protein</fullName>
    </recommendedName>
</protein>
<dbReference type="Proteomes" id="UP000028719">
    <property type="component" value="Unassembled WGS sequence"/>
</dbReference>
<reference evidence="1 2" key="1">
    <citation type="submission" date="2014-07" db="EMBL/GenBank/DDBJ databases">
        <title>Genome of Chryseobacterium vrystaatense LMG 22846.</title>
        <authorList>
            <person name="Pipes S.E."/>
            <person name="Stropko S.J."/>
            <person name="Newman J.D."/>
        </authorList>
    </citation>
    <scope>NUCLEOTIDE SEQUENCE [LARGE SCALE GENOMIC DNA]</scope>
    <source>
        <strain evidence="1 2">LMG 22846</strain>
    </source>
</reference>
<proteinExistence type="predicted"/>
<dbReference type="EMBL" id="JPRI01000008">
    <property type="protein sequence ID" value="KFF24419.1"/>
    <property type="molecule type" value="Genomic_DNA"/>
</dbReference>
<gene>
    <name evidence="1" type="ORF">IW16_19005</name>
</gene>
<evidence type="ECO:0000313" key="1">
    <source>
        <dbReference type="EMBL" id="KFF24419.1"/>
    </source>
</evidence>
<evidence type="ECO:0000313" key="2">
    <source>
        <dbReference type="Proteomes" id="UP000028719"/>
    </source>
</evidence>
<evidence type="ECO:0008006" key="3">
    <source>
        <dbReference type="Google" id="ProtNLM"/>
    </source>
</evidence>
<dbReference type="InterPro" id="IPR027417">
    <property type="entry name" value="P-loop_NTPase"/>
</dbReference>
<comment type="caution">
    <text evidence="1">The sequence shown here is derived from an EMBL/GenBank/DDBJ whole genome shotgun (WGS) entry which is preliminary data.</text>
</comment>
<dbReference type="RefSeq" id="WP_034747761.1">
    <property type="nucleotide sequence ID" value="NZ_JPRI01000008.1"/>
</dbReference>